<keyword evidence="1" id="KW-0812">Transmembrane</keyword>
<comment type="caution">
    <text evidence="3">The sequence shown here is derived from an EMBL/GenBank/DDBJ whole genome shotgun (WGS) entry which is preliminary data.</text>
</comment>
<proteinExistence type="predicted"/>
<protein>
    <submittedName>
        <fullName evidence="3">Spore maturation protein</fullName>
    </submittedName>
</protein>
<accession>A0A7C5EWH0</accession>
<dbReference type="Pfam" id="PF07670">
    <property type="entry name" value="Gate"/>
    <property type="match status" value="1"/>
</dbReference>
<dbReference type="InterPro" id="IPR011642">
    <property type="entry name" value="Gate_dom"/>
</dbReference>
<feature type="domain" description="Nucleoside transporter/FeoB GTPase Gate" evidence="2">
    <location>
        <begin position="46"/>
        <end position="146"/>
    </location>
</feature>
<dbReference type="EMBL" id="DTKJ01000040">
    <property type="protein sequence ID" value="HGZ11665.1"/>
    <property type="molecule type" value="Genomic_DNA"/>
</dbReference>
<keyword evidence="1" id="KW-0472">Membrane</keyword>
<sequence length="176" mass="18958">METINYAFQFVIPLFLGFIIIYGLARKVPVYEAFVAGAREGVDLIVGLFPYVLAIFLMVKTFQASGAHDFLRGVFAWAASPLGVPPEVFSIALVKPLSNAATLGIFTEILKNTGPDSLTSLMSAVIMGSAETTFYVLAVYLGAVGLKKTRYLVPVCVTADLVGVLIAILIVKLFYP</sequence>
<evidence type="ECO:0000313" key="3">
    <source>
        <dbReference type="EMBL" id="HGZ11665.1"/>
    </source>
</evidence>
<feature type="transmembrane region" description="Helical" evidence="1">
    <location>
        <begin position="6"/>
        <end position="24"/>
    </location>
</feature>
<keyword evidence="1" id="KW-1133">Transmembrane helix</keyword>
<feature type="transmembrane region" description="Helical" evidence="1">
    <location>
        <begin position="121"/>
        <end position="144"/>
    </location>
</feature>
<gene>
    <name evidence="3" type="ORF">ENW48_05560</name>
</gene>
<feature type="transmembrane region" description="Helical" evidence="1">
    <location>
        <begin position="151"/>
        <end position="175"/>
    </location>
</feature>
<evidence type="ECO:0000259" key="2">
    <source>
        <dbReference type="Pfam" id="PF07670"/>
    </source>
</evidence>
<name>A0A7C5EWH0_9BACT</name>
<feature type="transmembrane region" description="Helical" evidence="1">
    <location>
        <begin position="44"/>
        <end position="62"/>
    </location>
</feature>
<organism evidence="3">
    <name type="scientific">Desulfobacca acetoxidans</name>
    <dbReference type="NCBI Taxonomy" id="60893"/>
    <lineage>
        <taxon>Bacteria</taxon>
        <taxon>Pseudomonadati</taxon>
        <taxon>Thermodesulfobacteriota</taxon>
        <taxon>Desulfobaccia</taxon>
        <taxon>Desulfobaccales</taxon>
        <taxon>Desulfobaccaceae</taxon>
        <taxon>Desulfobacca</taxon>
    </lineage>
</organism>
<dbReference type="InterPro" id="IPR052549">
    <property type="entry name" value="SpmB"/>
</dbReference>
<dbReference type="GO" id="GO:0005886">
    <property type="term" value="C:plasma membrane"/>
    <property type="evidence" value="ECO:0007669"/>
    <property type="project" value="TreeGrafter"/>
</dbReference>
<dbReference type="PANTHER" id="PTHR35793:SF2">
    <property type="entry name" value="INNER MEMBRANE PROTEIN YJIG"/>
    <property type="match status" value="1"/>
</dbReference>
<dbReference type="AlphaFoldDB" id="A0A7C5EWH0"/>
<dbReference type="PANTHER" id="PTHR35793">
    <property type="entry name" value="INNER MEMBRANE PROTEIN YJIG"/>
    <property type="match status" value="1"/>
</dbReference>
<evidence type="ECO:0000256" key="1">
    <source>
        <dbReference type="SAM" id="Phobius"/>
    </source>
</evidence>
<reference evidence="3" key="1">
    <citation type="journal article" date="2020" name="mSystems">
        <title>Genome- and Community-Level Interaction Insights into Carbon Utilization and Element Cycling Functions of Hydrothermarchaeota in Hydrothermal Sediment.</title>
        <authorList>
            <person name="Zhou Z."/>
            <person name="Liu Y."/>
            <person name="Xu W."/>
            <person name="Pan J."/>
            <person name="Luo Z.H."/>
            <person name="Li M."/>
        </authorList>
    </citation>
    <scope>NUCLEOTIDE SEQUENCE [LARGE SCALE GENOMIC DNA]</scope>
    <source>
        <strain evidence="3">SpSt-853</strain>
    </source>
</reference>